<protein>
    <recommendedName>
        <fullName evidence="3">SRPBCC family protein</fullName>
    </recommendedName>
</protein>
<evidence type="ECO:0008006" key="3">
    <source>
        <dbReference type="Google" id="ProtNLM"/>
    </source>
</evidence>
<organism evidence="1 2">
    <name type="scientific">Aeromicrobium phragmitis</name>
    <dbReference type="NCBI Taxonomy" id="2478914"/>
    <lineage>
        <taxon>Bacteria</taxon>
        <taxon>Bacillati</taxon>
        <taxon>Actinomycetota</taxon>
        <taxon>Actinomycetes</taxon>
        <taxon>Propionibacteriales</taxon>
        <taxon>Nocardioidaceae</taxon>
        <taxon>Aeromicrobium</taxon>
    </lineage>
</organism>
<dbReference type="SUPFAM" id="SSF55961">
    <property type="entry name" value="Bet v1-like"/>
    <property type="match status" value="1"/>
</dbReference>
<evidence type="ECO:0000313" key="2">
    <source>
        <dbReference type="Proteomes" id="UP000282515"/>
    </source>
</evidence>
<accession>A0A3L8PJP0</accession>
<dbReference type="EMBL" id="RDBF01000007">
    <property type="protein sequence ID" value="RLV55557.1"/>
    <property type="molecule type" value="Genomic_DNA"/>
</dbReference>
<gene>
    <name evidence="1" type="ORF">D9V41_10740</name>
</gene>
<evidence type="ECO:0000313" key="1">
    <source>
        <dbReference type="EMBL" id="RLV55557.1"/>
    </source>
</evidence>
<sequence length="165" mass="19187">MGLPATRRQPGLTVEVEPYEFRSRWELPVDRAHLWNVVETSLAADDPLPWWNLVQVVGRDDGALHLMARSGLGYRLRFTIDDLRLRRPGQMTFTSTGDLVGRAVLRFVPVGRRRTVLLIDWHVEVTRPWMRRTDVVLRPVFSAAHAVVMRRGERRLRRWLGESGR</sequence>
<name>A0A3L8PJP0_9ACTN</name>
<dbReference type="Proteomes" id="UP000282515">
    <property type="component" value="Unassembled WGS sequence"/>
</dbReference>
<comment type="caution">
    <text evidence="1">The sequence shown here is derived from an EMBL/GenBank/DDBJ whole genome shotgun (WGS) entry which is preliminary data.</text>
</comment>
<reference evidence="1 2" key="1">
    <citation type="submission" date="2018-10" db="EMBL/GenBank/DDBJ databases">
        <title>Aeromicrobium sp. 9W16Y-2 whole genome shotgun sequence.</title>
        <authorList>
            <person name="Li F."/>
        </authorList>
    </citation>
    <scope>NUCLEOTIDE SEQUENCE [LARGE SCALE GENOMIC DNA]</scope>
    <source>
        <strain evidence="1 2">9W16Y-2</strain>
    </source>
</reference>
<dbReference type="AlphaFoldDB" id="A0A3L8PJP0"/>
<proteinExistence type="predicted"/>
<keyword evidence="2" id="KW-1185">Reference proteome</keyword>